<organism evidence="1 3">
    <name type="scientific">Medicago truncatula</name>
    <name type="common">Barrel medic</name>
    <name type="synonym">Medicago tribuloides</name>
    <dbReference type="NCBI Taxonomy" id="3880"/>
    <lineage>
        <taxon>Eukaryota</taxon>
        <taxon>Viridiplantae</taxon>
        <taxon>Streptophyta</taxon>
        <taxon>Embryophyta</taxon>
        <taxon>Tracheophyta</taxon>
        <taxon>Spermatophyta</taxon>
        <taxon>Magnoliopsida</taxon>
        <taxon>eudicotyledons</taxon>
        <taxon>Gunneridae</taxon>
        <taxon>Pentapetalae</taxon>
        <taxon>rosids</taxon>
        <taxon>fabids</taxon>
        <taxon>Fabales</taxon>
        <taxon>Fabaceae</taxon>
        <taxon>Papilionoideae</taxon>
        <taxon>50 kb inversion clade</taxon>
        <taxon>NPAAA clade</taxon>
        <taxon>Hologalegina</taxon>
        <taxon>IRL clade</taxon>
        <taxon>Trifolieae</taxon>
        <taxon>Medicago</taxon>
    </lineage>
</organism>
<evidence type="ECO:0000313" key="3">
    <source>
        <dbReference type="Proteomes" id="UP000002051"/>
    </source>
</evidence>
<accession>A0A072U5U7</accession>
<dbReference type="EMBL" id="CM001222">
    <property type="protein sequence ID" value="KEH25042.1"/>
    <property type="molecule type" value="Genomic_DNA"/>
</dbReference>
<reference evidence="1 3" key="2">
    <citation type="journal article" date="2014" name="BMC Genomics">
        <title>An improved genome release (version Mt4.0) for the model legume Medicago truncatula.</title>
        <authorList>
            <person name="Tang H."/>
            <person name="Krishnakumar V."/>
            <person name="Bidwell S."/>
            <person name="Rosen B."/>
            <person name="Chan A."/>
            <person name="Zhou S."/>
            <person name="Gentzbittel L."/>
            <person name="Childs K.L."/>
            <person name="Yandell M."/>
            <person name="Gundlach H."/>
            <person name="Mayer K.F."/>
            <person name="Schwartz D.C."/>
            <person name="Town C.D."/>
        </authorList>
    </citation>
    <scope>GENOME REANNOTATION</scope>
    <source>
        <strain evidence="1">A17</strain>
        <strain evidence="2 3">cv. Jemalong A17</strain>
    </source>
</reference>
<proteinExistence type="predicted"/>
<name>A0A072U5U7_MEDTR</name>
<evidence type="ECO:0000313" key="1">
    <source>
        <dbReference type="EMBL" id="KEH25042.1"/>
    </source>
</evidence>
<reference evidence="1 3" key="1">
    <citation type="journal article" date="2011" name="Nature">
        <title>The Medicago genome provides insight into the evolution of rhizobial symbioses.</title>
        <authorList>
            <person name="Young N.D."/>
            <person name="Debelle F."/>
            <person name="Oldroyd G.E."/>
            <person name="Geurts R."/>
            <person name="Cannon S.B."/>
            <person name="Udvardi M.K."/>
            <person name="Benedito V.A."/>
            <person name="Mayer K.F."/>
            <person name="Gouzy J."/>
            <person name="Schoof H."/>
            <person name="Van de Peer Y."/>
            <person name="Proost S."/>
            <person name="Cook D.R."/>
            <person name="Meyers B.C."/>
            <person name="Spannagl M."/>
            <person name="Cheung F."/>
            <person name="De Mita S."/>
            <person name="Krishnakumar V."/>
            <person name="Gundlach H."/>
            <person name="Zhou S."/>
            <person name="Mudge J."/>
            <person name="Bharti A.K."/>
            <person name="Murray J.D."/>
            <person name="Naoumkina M.A."/>
            <person name="Rosen B."/>
            <person name="Silverstein K.A."/>
            <person name="Tang H."/>
            <person name="Rombauts S."/>
            <person name="Zhao P.X."/>
            <person name="Zhou P."/>
            <person name="Barbe V."/>
            <person name="Bardou P."/>
            <person name="Bechner M."/>
            <person name="Bellec A."/>
            <person name="Berger A."/>
            <person name="Berges H."/>
            <person name="Bidwell S."/>
            <person name="Bisseling T."/>
            <person name="Choisne N."/>
            <person name="Couloux A."/>
            <person name="Denny R."/>
            <person name="Deshpande S."/>
            <person name="Dai X."/>
            <person name="Doyle J.J."/>
            <person name="Dudez A.M."/>
            <person name="Farmer A.D."/>
            <person name="Fouteau S."/>
            <person name="Franken C."/>
            <person name="Gibelin C."/>
            <person name="Gish J."/>
            <person name="Goldstein S."/>
            <person name="Gonzalez A.J."/>
            <person name="Green P.J."/>
            <person name="Hallab A."/>
            <person name="Hartog M."/>
            <person name="Hua A."/>
            <person name="Humphray S.J."/>
            <person name="Jeong D.H."/>
            <person name="Jing Y."/>
            <person name="Jocker A."/>
            <person name="Kenton S.M."/>
            <person name="Kim D.J."/>
            <person name="Klee K."/>
            <person name="Lai H."/>
            <person name="Lang C."/>
            <person name="Lin S."/>
            <person name="Macmil S.L."/>
            <person name="Magdelenat G."/>
            <person name="Matthews L."/>
            <person name="McCorrison J."/>
            <person name="Monaghan E.L."/>
            <person name="Mun J.H."/>
            <person name="Najar F.Z."/>
            <person name="Nicholson C."/>
            <person name="Noirot C."/>
            <person name="O'Bleness M."/>
            <person name="Paule C.R."/>
            <person name="Poulain J."/>
            <person name="Prion F."/>
            <person name="Qin B."/>
            <person name="Qu C."/>
            <person name="Retzel E.F."/>
            <person name="Riddle C."/>
            <person name="Sallet E."/>
            <person name="Samain S."/>
            <person name="Samson N."/>
            <person name="Sanders I."/>
            <person name="Saurat O."/>
            <person name="Scarpelli C."/>
            <person name="Schiex T."/>
            <person name="Segurens B."/>
            <person name="Severin A.J."/>
            <person name="Sherrier D.J."/>
            <person name="Shi R."/>
            <person name="Sims S."/>
            <person name="Singer S.R."/>
            <person name="Sinharoy S."/>
            <person name="Sterck L."/>
            <person name="Viollet A."/>
            <person name="Wang B.B."/>
            <person name="Wang K."/>
            <person name="Wang M."/>
            <person name="Wang X."/>
            <person name="Warfsmann J."/>
            <person name="Weissenbach J."/>
            <person name="White D.D."/>
            <person name="White J.D."/>
            <person name="Wiley G.B."/>
            <person name="Wincker P."/>
            <person name="Xing Y."/>
            <person name="Yang L."/>
            <person name="Yao Z."/>
            <person name="Ying F."/>
            <person name="Zhai J."/>
            <person name="Zhou L."/>
            <person name="Zuber A."/>
            <person name="Denarie J."/>
            <person name="Dixon R.A."/>
            <person name="May G.D."/>
            <person name="Schwartz D.C."/>
            <person name="Rogers J."/>
            <person name="Quetier F."/>
            <person name="Town C.D."/>
            <person name="Roe B.A."/>
        </authorList>
    </citation>
    <scope>NUCLEOTIDE SEQUENCE [LARGE SCALE GENOMIC DNA]</scope>
    <source>
        <strain evidence="1">A17</strain>
        <strain evidence="2 3">cv. Jemalong A17</strain>
    </source>
</reference>
<evidence type="ECO:0000313" key="2">
    <source>
        <dbReference type="EnsemblPlants" id="KEH25042"/>
    </source>
</evidence>
<gene>
    <name evidence="1" type="ordered locus">MTR_6g014365</name>
</gene>
<dbReference type="EnsemblPlants" id="KEH25042">
    <property type="protein sequence ID" value="KEH25042"/>
    <property type="gene ID" value="MTR_6g014365"/>
</dbReference>
<dbReference type="Proteomes" id="UP000002051">
    <property type="component" value="Chromosome 6"/>
</dbReference>
<dbReference type="AlphaFoldDB" id="A0A072U5U7"/>
<evidence type="ECO:0008006" key="4">
    <source>
        <dbReference type="Google" id="ProtNLM"/>
    </source>
</evidence>
<keyword evidence="3" id="KW-1185">Reference proteome</keyword>
<sequence length="73" mass="8203">MPELFGTCLDGGIDCYDHFKSQYPNSVPRHCICNTTSKKTHTCTCCIICGSKPDNIDFLVNQDDIDYIPPQQC</sequence>
<protein>
    <recommendedName>
        <fullName evidence="4">SCR-like protein</fullName>
    </recommendedName>
</protein>
<dbReference type="HOGENOM" id="CLU_174299_0_0_1"/>
<reference evidence="2" key="3">
    <citation type="submission" date="2015-04" db="UniProtKB">
        <authorList>
            <consortium name="EnsemblPlants"/>
        </authorList>
    </citation>
    <scope>IDENTIFICATION</scope>
    <source>
        <strain evidence="2">cv. Jemalong A17</strain>
    </source>
</reference>